<proteinExistence type="predicted"/>
<protein>
    <submittedName>
        <fullName evidence="1">Uncharacterized protein</fullName>
    </submittedName>
</protein>
<gene>
    <name evidence="1" type="ORF">CWATWH0005_4753</name>
</gene>
<comment type="caution">
    <text evidence="1">The sequence shown here is derived from an EMBL/GenBank/DDBJ whole genome shotgun (WGS) entry which is preliminary data.</text>
</comment>
<reference evidence="1 2" key="2">
    <citation type="submission" date="2013-09" db="EMBL/GenBank/DDBJ databases">
        <title>Whole genome comparison of six Crocosphaera watsonii strains with differing phenotypes.</title>
        <authorList>
            <person name="Bench S.R."/>
            <person name="Heller P."/>
            <person name="Frank I."/>
            <person name="Arciniega M."/>
            <person name="Shilova I.N."/>
            <person name="Zehr J.P."/>
        </authorList>
    </citation>
    <scope>NUCLEOTIDE SEQUENCE [LARGE SCALE GENOMIC DNA]</scope>
    <source>
        <strain evidence="1 2">WH 0005</strain>
    </source>
</reference>
<evidence type="ECO:0000313" key="1">
    <source>
        <dbReference type="EMBL" id="CCQ54312.1"/>
    </source>
</evidence>
<dbReference type="EMBL" id="CAQL01000129">
    <property type="protein sequence ID" value="CCQ54312.1"/>
    <property type="molecule type" value="Genomic_DNA"/>
</dbReference>
<sequence length="58" mass="6578">MFSSQGWIGRWNRSATQIAVPLFFLLELRLLLNLGKKREGSTPTALTKLIKKFLVNSS</sequence>
<reference evidence="1 2" key="1">
    <citation type="submission" date="2013-01" db="EMBL/GenBank/DDBJ databases">
        <authorList>
            <person name="Bench S."/>
        </authorList>
    </citation>
    <scope>NUCLEOTIDE SEQUENCE [LARGE SCALE GENOMIC DNA]</scope>
    <source>
        <strain evidence="1 2">WH 0005</strain>
    </source>
</reference>
<name>T2ING4_CROWT</name>
<evidence type="ECO:0000313" key="2">
    <source>
        <dbReference type="Proteomes" id="UP000017981"/>
    </source>
</evidence>
<organism evidence="1 2">
    <name type="scientific">Crocosphaera watsonii WH 0005</name>
    <dbReference type="NCBI Taxonomy" id="423472"/>
    <lineage>
        <taxon>Bacteria</taxon>
        <taxon>Bacillati</taxon>
        <taxon>Cyanobacteriota</taxon>
        <taxon>Cyanophyceae</taxon>
        <taxon>Oscillatoriophycideae</taxon>
        <taxon>Chroococcales</taxon>
        <taxon>Aphanothecaceae</taxon>
        <taxon>Crocosphaera</taxon>
    </lineage>
</organism>
<accession>T2ING4</accession>
<dbReference type="Proteomes" id="UP000017981">
    <property type="component" value="Unassembled WGS sequence"/>
</dbReference>
<dbReference type="AlphaFoldDB" id="T2ING4"/>